<dbReference type="Proteomes" id="UP000002051">
    <property type="component" value="Chromosome 4"/>
</dbReference>
<dbReference type="EMBL" id="CM001220">
    <property type="protein sequence ID" value="AES91460.1"/>
    <property type="molecule type" value="Genomic_DNA"/>
</dbReference>
<reference evidence="1 3" key="2">
    <citation type="journal article" date="2014" name="BMC Genomics">
        <title>An improved genome release (version Mt4.0) for the model legume Medicago truncatula.</title>
        <authorList>
            <person name="Tang H."/>
            <person name="Krishnakumar V."/>
            <person name="Bidwell S."/>
            <person name="Rosen B."/>
            <person name="Chan A."/>
            <person name="Zhou S."/>
            <person name="Gentzbittel L."/>
            <person name="Childs K.L."/>
            <person name="Yandell M."/>
            <person name="Gundlach H."/>
            <person name="Mayer K.F."/>
            <person name="Schwartz D.C."/>
            <person name="Town C.D."/>
        </authorList>
    </citation>
    <scope>GENOME REANNOTATION</scope>
    <source>
        <strain evidence="2 3">cv. Jemalong A17</strain>
    </source>
</reference>
<dbReference type="PaxDb" id="3880-AES91460"/>
<protein>
    <submittedName>
        <fullName evidence="1 2">Uncharacterized protein</fullName>
    </submittedName>
</protein>
<evidence type="ECO:0000313" key="2">
    <source>
        <dbReference type="EnsemblPlants" id="AES91460"/>
    </source>
</evidence>
<dbReference type="HOGENOM" id="CLU_2416625_0_0_1"/>
<reference evidence="1 3" key="1">
    <citation type="journal article" date="2011" name="Nature">
        <title>The Medicago genome provides insight into the evolution of rhizobial symbioses.</title>
        <authorList>
            <person name="Young N.D."/>
            <person name="Debelle F."/>
            <person name="Oldroyd G.E."/>
            <person name="Geurts R."/>
            <person name="Cannon S.B."/>
            <person name="Udvardi M.K."/>
            <person name="Benedito V.A."/>
            <person name="Mayer K.F."/>
            <person name="Gouzy J."/>
            <person name="Schoof H."/>
            <person name="Van de Peer Y."/>
            <person name="Proost S."/>
            <person name="Cook D.R."/>
            <person name="Meyers B.C."/>
            <person name="Spannagl M."/>
            <person name="Cheung F."/>
            <person name="De Mita S."/>
            <person name="Krishnakumar V."/>
            <person name="Gundlach H."/>
            <person name="Zhou S."/>
            <person name="Mudge J."/>
            <person name="Bharti A.K."/>
            <person name="Murray J.D."/>
            <person name="Naoumkina M.A."/>
            <person name="Rosen B."/>
            <person name="Silverstein K.A."/>
            <person name="Tang H."/>
            <person name="Rombauts S."/>
            <person name="Zhao P.X."/>
            <person name="Zhou P."/>
            <person name="Barbe V."/>
            <person name="Bardou P."/>
            <person name="Bechner M."/>
            <person name="Bellec A."/>
            <person name="Berger A."/>
            <person name="Berges H."/>
            <person name="Bidwell S."/>
            <person name="Bisseling T."/>
            <person name="Choisne N."/>
            <person name="Couloux A."/>
            <person name="Denny R."/>
            <person name="Deshpande S."/>
            <person name="Dai X."/>
            <person name="Doyle J.J."/>
            <person name="Dudez A.M."/>
            <person name="Farmer A.D."/>
            <person name="Fouteau S."/>
            <person name="Franken C."/>
            <person name="Gibelin C."/>
            <person name="Gish J."/>
            <person name="Goldstein S."/>
            <person name="Gonzalez A.J."/>
            <person name="Green P.J."/>
            <person name="Hallab A."/>
            <person name="Hartog M."/>
            <person name="Hua A."/>
            <person name="Humphray S.J."/>
            <person name="Jeong D.H."/>
            <person name="Jing Y."/>
            <person name="Jocker A."/>
            <person name="Kenton S.M."/>
            <person name="Kim D.J."/>
            <person name="Klee K."/>
            <person name="Lai H."/>
            <person name="Lang C."/>
            <person name="Lin S."/>
            <person name="Macmil S.L."/>
            <person name="Magdelenat G."/>
            <person name="Matthews L."/>
            <person name="McCorrison J."/>
            <person name="Monaghan E.L."/>
            <person name="Mun J.H."/>
            <person name="Najar F.Z."/>
            <person name="Nicholson C."/>
            <person name="Noirot C."/>
            <person name="O'Bleness M."/>
            <person name="Paule C.R."/>
            <person name="Poulain J."/>
            <person name="Prion F."/>
            <person name="Qin B."/>
            <person name="Qu C."/>
            <person name="Retzel E.F."/>
            <person name="Riddle C."/>
            <person name="Sallet E."/>
            <person name="Samain S."/>
            <person name="Samson N."/>
            <person name="Sanders I."/>
            <person name="Saurat O."/>
            <person name="Scarpelli C."/>
            <person name="Schiex T."/>
            <person name="Segurens B."/>
            <person name="Severin A.J."/>
            <person name="Sherrier D.J."/>
            <person name="Shi R."/>
            <person name="Sims S."/>
            <person name="Singer S.R."/>
            <person name="Sinharoy S."/>
            <person name="Sterck L."/>
            <person name="Viollet A."/>
            <person name="Wang B.B."/>
            <person name="Wang K."/>
            <person name="Wang M."/>
            <person name="Wang X."/>
            <person name="Warfsmann J."/>
            <person name="Weissenbach J."/>
            <person name="White D.D."/>
            <person name="White J.D."/>
            <person name="Wiley G.B."/>
            <person name="Wincker P."/>
            <person name="Xing Y."/>
            <person name="Yang L."/>
            <person name="Yao Z."/>
            <person name="Ying F."/>
            <person name="Zhai J."/>
            <person name="Zhou L."/>
            <person name="Zuber A."/>
            <person name="Denarie J."/>
            <person name="Dixon R.A."/>
            <person name="May G.D."/>
            <person name="Schwartz D.C."/>
            <person name="Rogers J."/>
            <person name="Quetier F."/>
            <person name="Town C.D."/>
            <person name="Roe B.A."/>
        </authorList>
    </citation>
    <scope>NUCLEOTIDE SEQUENCE [LARGE SCALE GENOMIC DNA]</scope>
    <source>
        <strain evidence="1">A17</strain>
        <strain evidence="2 3">cv. Jemalong A17</strain>
    </source>
</reference>
<name>G7JVA4_MEDTR</name>
<gene>
    <name evidence="1" type="ordered locus">MTR_4g113800</name>
</gene>
<dbReference type="AlphaFoldDB" id="G7JVA4"/>
<evidence type="ECO:0000313" key="3">
    <source>
        <dbReference type="Proteomes" id="UP000002051"/>
    </source>
</evidence>
<keyword evidence="3" id="KW-1185">Reference proteome</keyword>
<accession>G7JVA4</accession>
<dbReference type="EnsemblPlants" id="AES91460">
    <property type="protein sequence ID" value="AES91460"/>
    <property type="gene ID" value="MTR_4g113800"/>
</dbReference>
<evidence type="ECO:0000313" key="1">
    <source>
        <dbReference type="EMBL" id="AES91460.1"/>
    </source>
</evidence>
<sequence length="92" mass="10649">MGGIIEILTSSKQKETNQNSQEESFSYLKYYYESVHMDDNTKLWFSLFHSSPNNNEHSLGFLLGSFISLCLPPGQNKEAIFPFSNEPFIFTW</sequence>
<organism evidence="1 3">
    <name type="scientific">Medicago truncatula</name>
    <name type="common">Barrel medic</name>
    <name type="synonym">Medicago tribuloides</name>
    <dbReference type="NCBI Taxonomy" id="3880"/>
    <lineage>
        <taxon>Eukaryota</taxon>
        <taxon>Viridiplantae</taxon>
        <taxon>Streptophyta</taxon>
        <taxon>Embryophyta</taxon>
        <taxon>Tracheophyta</taxon>
        <taxon>Spermatophyta</taxon>
        <taxon>Magnoliopsida</taxon>
        <taxon>eudicotyledons</taxon>
        <taxon>Gunneridae</taxon>
        <taxon>Pentapetalae</taxon>
        <taxon>rosids</taxon>
        <taxon>fabids</taxon>
        <taxon>Fabales</taxon>
        <taxon>Fabaceae</taxon>
        <taxon>Papilionoideae</taxon>
        <taxon>50 kb inversion clade</taxon>
        <taxon>NPAAA clade</taxon>
        <taxon>Hologalegina</taxon>
        <taxon>IRL clade</taxon>
        <taxon>Trifolieae</taxon>
        <taxon>Medicago</taxon>
    </lineage>
</organism>
<reference evidence="2" key="3">
    <citation type="submission" date="2015-04" db="UniProtKB">
        <authorList>
            <consortium name="EnsemblPlants"/>
        </authorList>
    </citation>
    <scope>IDENTIFICATION</scope>
    <source>
        <strain evidence="2">cv. Jemalong A17</strain>
    </source>
</reference>
<proteinExistence type="predicted"/>